<accession>A0ACC2PK62</accession>
<dbReference type="Proteomes" id="UP001239111">
    <property type="component" value="Chromosome 1"/>
</dbReference>
<comment type="caution">
    <text evidence="1">The sequence shown here is derived from an EMBL/GenBank/DDBJ whole genome shotgun (WGS) entry which is preliminary data.</text>
</comment>
<protein>
    <submittedName>
        <fullName evidence="1">Uncharacterized protein</fullName>
    </submittedName>
</protein>
<evidence type="ECO:0000313" key="2">
    <source>
        <dbReference type="Proteomes" id="UP001239111"/>
    </source>
</evidence>
<sequence length="779" mass="85161">MAPTTTSHGEHATTSPGDDNTTDTGNTPGVHCPSLSDGTSGATKLKRTQSSFGTSPGINDAHYQTKDASSQASGADDRRAGETKRPLHQCNSWAGGSRNKMGSTRRQPDLFFERYVNLLARGTWTDEARKEASIKGRSSTRAAARCCDQTFSKQATKCRQRGHQAISWEAQATREIETPLEQRCSRTEEGSRYDVTHVTHGKINRGIIHRMMACTQGDPGGSRGVTTKVTACTNPDRHRSATLAFASPNRGIIHRMMTCTRGDPGGFRGVTAQVTTCTNPGQQHRGIATPAVACTLTNRDSAQAVACTRGGKCQHQRRQKVICPKQPQVTPSIAAPATAANPGTGRMSTQHVKHERRIPNAAYRGTRVVSGTIPPSTASEGRVVATQTREPPEQRSRQSLTRVVSNIIVSIRCHSAILTPAKSEHEIVGSSSSLDNTSSRRRPSPKPVSRRDTVSREVYKTFISGVRKSVAFLLSAKNQCKRIRSRVRVSIDTQIPSASRVRGTMSDQYREREKELLQKMMHEYIASDLDDVKYVALKTTMQSERRKRLGREGKRRPGYVALEKAPQGGSITTEQEAPQGDPEGERPLDQPRDAGDDASTNTAERAILDASMLGESGDAQSNMARQANGSVGTRSPKQRHAPLKGQADLRQRIIADLEINEFSLTPVMQQWTTRILAESAPDAMECENDATIYNLNPSYLHLFNTPAPAPRDDDSSDSGRGTPEEPQQDADGAPLRAVQITINEQQTTFNSAIDSTTTYLGNEYQQLFDQIAETVYTDL</sequence>
<dbReference type="EMBL" id="CM056741">
    <property type="protein sequence ID" value="KAJ8682170.1"/>
    <property type="molecule type" value="Genomic_DNA"/>
</dbReference>
<keyword evidence="2" id="KW-1185">Reference proteome</keyword>
<proteinExistence type="predicted"/>
<organism evidence="1 2">
    <name type="scientific">Eretmocerus hayati</name>
    <dbReference type="NCBI Taxonomy" id="131215"/>
    <lineage>
        <taxon>Eukaryota</taxon>
        <taxon>Metazoa</taxon>
        <taxon>Ecdysozoa</taxon>
        <taxon>Arthropoda</taxon>
        <taxon>Hexapoda</taxon>
        <taxon>Insecta</taxon>
        <taxon>Pterygota</taxon>
        <taxon>Neoptera</taxon>
        <taxon>Endopterygota</taxon>
        <taxon>Hymenoptera</taxon>
        <taxon>Apocrita</taxon>
        <taxon>Proctotrupomorpha</taxon>
        <taxon>Chalcidoidea</taxon>
        <taxon>Aphelinidae</taxon>
        <taxon>Aphelininae</taxon>
        <taxon>Eretmocerus</taxon>
    </lineage>
</organism>
<reference evidence="1" key="1">
    <citation type="submission" date="2023-04" db="EMBL/GenBank/DDBJ databases">
        <title>A chromosome-level genome assembly of the parasitoid wasp Eretmocerus hayati.</title>
        <authorList>
            <person name="Zhong Y."/>
            <person name="Liu S."/>
            <person name="Liu Y."/>
        </authorList>
    </citation>
    <scope>NUCLEOTIDE SEQUENCE</scope>
    <source>
        <strain evidence="1">ZJU_SS_LIU_2023</strain>
    </source>
</reference>
<name>A0ACC2PK62_9HYME</name>
<gene>
    <name evidence="1" type="ORF">QAD02_017962</name>
</gene>
<evidence type="ECO:0000313" key="1">
    <source>
        <dbReference type="EMBL" id="KAJ8682170.1"/>
    </source>
</evidence>